<dbReference type="NCBIfam" id="TIGR00608">
    <property type="entry name" value="radc"/>
    <property type="match status" value="1"/>
</dbReference>
<sequence>MENDFTRMKLKQWAEQDRPREKLLLNGRRSLSDAELMAILIGSGSKDETAVELSKRILRDVGNNLGDLARLSLADLCAYKGIGEAKGIAIIAALELGRRRKEYTAEEKPQITSSEDVYRILKSVFADLSHEEFWILLLNTRNRVIGKELISKGGMGVVAVDAKTVFQAVLQAKATGIILSHNHPSGALTPSLADKSLTDKIVSGAKCLDIRVLDHVIVSDEGYYSFIDNGQMP</sequence>
<keyword evidence="5" id="KW-0482">Metalloprotease</keyword>
<accession>A0A1H7Q413</accession>
<evidence type="ECO:0000256" key="5">
    <source>
        <dbReference type="ARBA" id="ARBA00023049"/>
    </source>
</evidence>
<dbReference type="PANTHER" id="PTHR30471">
    <property type="entry name" value="DNA REPAIR PROTEIN RADC"/>
    <property type="match status" value="1"/>
</dbReference>
<dbReference type="GO" id="GO:0046872">
    <property type="term" value="F:metal ion binding"/>
    <property type="evidence" value="ECO:0007669"/>
    <property type="project" value="UniProtKB-KW"/>
</dbReference>
<dbReference type="NCBIfam" id="NF000642">
    <property type="entry name" value="PRK00024.1"/>
    <property type="match status" value="1"/>
</dbReference>
<evidence type="ECO:0000256" key="3">
    <source>
        <dbReference type="ARBA" id="ARBA00022801"/>
    </source>
</evidence>
<keyword evidence="1" id="KW-0645">Protease</keyword>
<organism evidence="8 9">
    <name type="scientific">Olivibacter domesticus</name>
    <name type="common">Pseudosphingobacterium domesticum</name>
    <dbReference type="NCBI Taxonomy" id="407022"/>
    <lineage>
        <taxon>Bacteria</taxon>
        <taxon>Pseudomonadati</taxon>
        <taxon>Bacteroidota</taxon>
        <taxon>Sphingobacteriia</taxon>
        <taxon>Sphingobacteriales</taxon>
        <taxon>Sphingobacteriaceae</taxon>
        <taxon>Olivibacter</taxon>
    </lineage>
</organism>
<keyword evidence="4" id="KW-0862">Zinc</keyword>
<dbReference type="Gene3D" id="3.40.140.10">
    <property type="entry name" value="Cytidine Deaminase, domain 2"/>
    <property type="match status" value="1"/>
</dbReference>
<evidence type="ECO:0000256" key="2">
    <source>
        <dbReference type="ARBA" id="ARBA00022723"/>
    </source>
</evidence>
<dbReference type="PROSITE" id="PS01302">
    <property type="entry name" value="UPF0758"/>
    <property type="match status" value="1"/>
</dbReference>
<dbReference type="Proteomes" id="UP000199421">
    <property type="component" value="Unassembled WGS sequence"/>
</dbReference>
<evidence type="ECO:0000256" key="1">
    <source>
        <dbReference type="ARBA" id="ARBA00022670"/>
    </source>
</evidence>
<dbReference type="PANTHER" id="PTHR30471:SF3">
    <property type="entry name" value="UPF0758 PROTEIN YEES-RELATED"/>
    <property type="match status" value="1"/>
</dbReference>
<dbReference type="Pfam" id="PF04002">
    <property type="entry name" value="RadC"/>
    <property type="match status" value="1"/>
</dbReference>
<dbReference type="InterPro" id="IPR001405">
    <property type="entry name" value="UPF0758"/>
</dbReference>
<dbReference type="RefSeq" id="WP_093324520.1">
    <property type="nucleotide sequence ID" value="NZ_FOAF01000002.1"/>
</dbReference>
<dbReference type="AlphaFoldDB" id="A0A1H7Q413"/>
<name>A0A1H7Q413_OLID1</name>
<dbReference type="EMBL" id="FOAF01000002">
    <property type="protein sequence ID" value="SEL42225.1"/>
    <property type="molecule type" value="Genomic_DNA"/>
</dbReference>
<dbReference type="CDD" id="cd08071">
    <property type="entry name" value="MPN_DUF2466"/>
    <property type="match status" value="1"/>
</dbReference>
<protein>
    <submittedName>
        <fullName evidence="8">DNA repair protein RadC</fullName>
    </submittedName>
</protein>
<evidence type="ECO:0000256" key="6">
    <source>
        <dbReference type="RuleBase" id="RU003797"/>
    </source>
</evidence>
<evidence type="ECO:0000259" key="7">
    <source>
        <dbReference type="PROSITE" id="PS50249"/>
    </source>
</evidence>
<proteinExistence type="inferred from homology"/>
<reference evidence="9" key="1">
    <citation type="submission" date="2016-10" db="EMBL/GenBank/DDBJ databases">
        <authorList>
            <person name="Varghese N."/>
            <person name="Submissions S."/>
        </authorList>
    </citation>
    <scope>NUCLEOTIDE SEQUENCE [LARGE SCALE GENOMIC DNA]</scope>
    <source>
        <strain evidence="9">DSM 18733</strain>
    </source>
</reference>
<comment type="similarity">
    <text evidence="6">Belongs to the UPF0758 family.</text>
</comment>
<evidence type="ECO:0000313" key="9">
    <source>
        <dbReference type="Proteomes" id="UP000199421"/>
    </source>
</evidence>
<keyword evidence="9" id="KW-1185">Reference proteome</keyword>
<dbReference type="GO" id="GO:0008237">
    <property type="term" value="F:metallopeptidase activity"/>
    <property type="evidence" value="ECO:0007669"/>
    <property type="project" value="UniProtKB-KW"/>
</dbReference>
<dbReference type="Pfam" id="PF20582">
    <property type="entry name" value="UPF0758_N"/>
    <property type="match status" value="1"/>
</dbReference>
<keyword evidence="3" id="KW-0378">Hydrolase</keyword>
<dbReference type="GO" id="GO:0006508">
    <property type="term" value="P:proteolysis"/>
    <property type="evidence" value="ECO:0007669"/>
    <property type="project" value="UniProtKB-KW"/>
</dbReference>
<feature type="domain" description="MPN" evidence="7">
    <location>
        <begin position="110"/>
        <end position="232"/>
    </location>
</feature>
<dbReference type="STRING" id="407022.SAMN05661044_02442"/>
<gene>
    <name evidence="8" type="ORF">SAMN05661044_02442</name>
</gene>
<dbReference type="InterPro" id="IPR020891">
    <property type="entry name" value="UPF0758_CS"/>
</dbReference>
<dbReference type="InterPro" id="IPR046778">
    <property type="entry name" value="UPF0758_N"/>
</dbReference>
<dbReference type="PROSITE" id="PS50249">
    <property type="entry name" value="MPN"/>
    <property type="match status" value="1"/>
</dbReference>
<dbReference type="InterPro" id="IPR025657">
    <property type="entry name" value="RadC_JAB"/>
</dbReference>
<dbReference type="InterPro" id="IPR037518">
    <property type="entry name" value="MPN"/>
</dbReference>
<evidence type="ECO:0000256" key="4">
    <source>
        <dbReference type="ARBA" id="ARBA00022833"/>
    </source>
</evidence>
<evidence type="ECO:0000313" key="8">
    <source>
        <dbReference type="EMBL" id="SEL42225.1"/>
    </source>
</evidence>
<dbReference type="OrthoDB" id="9804482at2"/>
<keyword evidence="2" id="KW-0479">Metal-binding</keyword>